<dbReference type="InterPro" id="IPR006050">
    <property type="entry name" value="DNA_photolyase_N"/>
</dbReference>
<evidence type="ECO:0000256" key="10">
    <source>
        <dbReference type="ARBA" id="ARBA00059220"/>
    </source>
</evidence>
<comment type="caution">
    <text evidence="16">The sequence shown here is derived from an EMBL/GenBank/DDBJ whole genome shotgun (WGS) entry which is preliminary data.</text>
</comment>
<comment type="cofactor">
    <cofactor evidence="12">
        <name>FAD</name>
        <dbReference type="ChEBI" id="CHEBI:57692"/>
    </cofactor>
    <text evidence="12">Binds 1 FAD per subunit.</text>
</comment>
<dbReference type="InterPro" id="IPR002081">
    <property type="entry name" value="Cryptochrome/DNA_photolyase_1"/>
</dbReference>
<feature type="binding site" evidence="12">
    <location>
        <begin position="279"/>
        <end position="286"/>
    </location>
    <ligand>
        <name>FAD</name>
        <dbReference type="ChEBI" id="CHEBI:57692"/>
    </ligand>
</feature>
<dbReference type="InterPro" id="IPR005101">
    <property type="entry name" value="Cryptochr/Photolyase_FAD-bd"/>
</dbReference>
<dbReference type="GO" id="GO:0009416">
    <property type="term" value="P:response to light stimulus"/>
    <property type="evidence" value="ECO:0007669"/>
    <property type="project" value="TreeGrafter"/>
</dbReference>
<evidence type="ECO:0000313" key="16">
    <source>
        <dbReference type="EMBL" id="RUO40960.1"/>
    </source>
</evidence>
<dbReference type="InterPro" id="IPR014729">
    <property type="entry name" value="Rossmann-like_a/b/a_fold"/>
</dbReference>
<proteinExistence type="inferred from homology"/>
<evidence type="ECO:0000256" key="5">
    <source>
        <dbReference type="ARBA" id="ARBA00022630"/>
    </source>
</evidence>
<dbReference type="GO" id="GO:0071949">
    <property type="term" value="F:FAD binding"/>
    <property type="evidence" value="ECO:0007669"/>
    <property type="project" value="TreeGrafter"/>
</dbReference>
<comment type="similarity">
    <text evidence="2">Belongs to the DNA photolyase class-1 family.</text>
</comment>
<dbReference type="Gene3D" id="1.10.579.10">
    <property type="entry name" value="DNA Cyclobutane Dipyrimidine Photolyase, subunit A, domain 3"/>
    <property type="match status" value="1"/>
</dbReference>
<keyword evidence="17" id="KW-1185">Reference proteome</keyword>
<dbReference type="PROSITE" id="PS00394">
    <property type="entry name" value="DNA_PHOTOLYASES_1_1"/>
    <property type="match status" value="1"/>
</dbReference>
<feature type="site" description="Electron transfer via tryptophanyl radical" evidence="13">
    <location>
        <position position="387"/>
    </location>
</feature>
<dbReference type="Gene3D" id="3.40.50.620">
    <property type="entry name" value="HUPs"/>
    <property type="match status" value="1"/>
</dbReference>
<evidence type="ECO:0000256" key="3">
    <source>
        <dbReference type="ARBA" id="ARBA00013149"/>
    </source>
</evidence>
<evidence type="ECO:0000313" key="17">
    <source>
        <dbReference type="Proteomes" id="UP000287766"/>
    </source>
</evidence>
<dbReference type="AlphaFoldDB" id="A0A7Z7ETF2"/>
<dbReference type="GO" id="GO:0003677">
    <property type="term" value="F:DNA binding"/>
    <property type="evidence" value="ECO:0007669"/>
    <property type="project" value="TreeGrafter"/>
</dbReference>
<gene>
    <name evidence="16" type="ORF">CWE22_01820</name>
</gene>
<evidence type="ECO:0000256" key="9">
    <source>
        <dbReference type="ARBA" id="ARBA00033999"/>
    </source>
</evidence>
<organism evidence="16 17">
    <name type="scientific">Pseudidiomarina aestuarii</name>
    <dbReference type="NCBI Taxonomy" id="624146"/>
    <lineage>
        <taxon>Bacteria</taxon>
        <taxon>Pseudomonadati</taxon>
        <taxon>Pseudomonadota</taxon>
        <taxon>Gammaproteobacteria</taxon>
        <taxon>Alteromonadales</taxon>
        <taxon>Idiomarinaceae</taxon>
        <taxon>Pseudidiomarina</taxon>
    </lineage>
</organism>
<dbReference type="GO" id="GO:0003904">
    <property type="term" value="F:deoxyribodipyrimidine photo-lyase activity"/>
    <property type="evidence" value="ECO:0007669"/>
    <property type="project" value="UniProtKB-EC"/>
</dbReference>
<dbReference type="InterPro" id="IPR036155">
    <property type="entry name" value="Crypto/Photolyase_N_sf"/>
</dbReference>
<feature type="site" description="Electron transfer via tryptophanyl radical" evidence="13">
    <location>
        <position position="311"/>
    </location>
</feature>
<dbReference type="RefSeq" id="WP_169929695.1">
    <property type="nucleotide sequence ID" value="NZ_PIPR01000001.1"/>
</dbReference>
<dbReference type="EC" id="4.1.99.3" evidence="3"/>
<feature type="domain" description="Photolyase/cryptochrome alpha/beta" evidence="15">
    <location>
        <begin position="1"/>
        <end position="140"/>
    </location>
</feature>
<evidence type="ECO:0000256" key="14">
    <source>
        <dbReference type="RuleBase" id="RU004182"/>
    </source>
</evidence>
<keyword evidence="5 12" id="KW-0285">Flavoprotein</keyword>
<dbReference type="InterPro" id="IPR036134">
    <property type="entry name" value="Crypto/Photolyase_FAD-like_sf"/>
</dbReference>
<evidence type="ECO:0000256" key="2">
    <source>
        <dbReference type="ARBA" id="ARBA00005862"/>
    </source>
</evidence>
<dbReference type="PRINTS" id="PR00147">
    <property type="entry name" value="DNAPHOTLYASE"/>
</dbReference>
<dbReference type="SUPFAM" id="SSF48173">
    <property type="entry name" value="Cryptochrome/photolyase FAD-binding domain"/>
    <property type="match status" value="1"/>
</dbReference>
<accession>A0A7Z7ETF2</accession>
<evidence type="ECO:0000256" key="1">
    <source>
        <dbReference type="ARBA" id="ARBA00001932"/>
    </source>
</evidence>
<evidence type="ECO:0000256" key="11">
    <source>
        <dbReference type="ARBA" id="ARBA00083107"/>
    </source>
</evidence>
<keyword evidence="7 14" id="KW-0157">Chromophore</keyword>
<name>A0A7Z7ETF2_9GAMM</name>
<feature type="binding site" evidence="12">
    <location>
        <position position="276"/>
    </location>
    <ligand>
        <name>FAD</name>
        <dbReference type="ChEBI" id="CHEBI:57692"/>
    </ligand>
</feature>
<evidence type="ECO:0000256" key="6">
    <source>
        <dbReference type="ARBA" id="ARBA00022827"/>
    </source>
</evidence>
<dbReference type="InterPro" id="IPR018394">
    <property type="entry name" value="DNA_photolyase_1_CS_C"/>
</dbReference>
<sequence length="471" mass="54665">MNTGIWFRGDLRRLDNPAVTAALESSRAHDSEAVVHALYIACPKQWELHDWAPIKIDLLWRHLEQFRQELAEFGILLDIEIADDWRAAPKTVLQFCQRHQLSQVHANAEYPVHEQRRDRAVGKWLTDNECSLQLHHGLLLVPPVVKTQQGNVYQKFTPFNRAWREHLALTGIAPLKSWNRITQPLQLEPMPTCPGPRRDSSTWVVGEENCRRALQRYIEEHVQDYDAERDFPALDTTSRLSPYWELGCLGPVTAARALQKLSPEFPYGLEQGADTWLTELAWREFYQHLMCHIPRLSYGKAFQQHTDAFPWRDAKDDFQRWCDGQTGFPIVDAGMRQLKHEGWMHNRVRMIVANFLVKDLRIDWRKGERYFMQNLIDGSFPANNGGWQWSASTGTDAVPYFRVFNPTRQSEKVDPDGSYIRKWIPELRDCPTKQIHAPMLWLQASGNSDYPAPMVDHSEAREAFLSAFKAL</sequence>
<evidence type="ECO:0000259" key="15">
    <source>
        <dbReference type="PROSITE" id="PS51645"/>
    </source>
</evidence>
<dbReference type="Pfam" id="PF03441">
    <property type="entry name" value="FAD_binding_7"/>
    <property type="match status" value="1"/>
</dbReference>
<dbReference type="FunFam" id="1.10.579.10:FF:000003">
    <property type="entry name" value="Deoxyribodipyrimidine photo-lyase"/>
    <property type="match status" value="1"/>
</dbReference>
<keyword evidence="6 12" id="KW-0274">FAD</keyword>
<evidence type="ECO:0000256" key="8">
    <source>
        <dbReference type="ARBA" id="ARBA00031671"/>
    </source>
</evidence>
<dbReference type="PROSITE" id="PS51645">
    <property type="entry name" value="PHR_CRY_ALPHA_BETA"/>
    <property type="match status" value="1"/>
</dbReference>
<dbReference type="GO" id="GO:0000719">
    <property type="term" value="P:photoreactive repair"/>
    <property type="evidence" value="ECO:0007669"/>
    <property type="project" value="UniProtKB-ARBA"/>
</dbReference>
<comment type="similarity">
    <text evidence="14">Belongs to the DNA photolyase family.</text>
</comment>
<comment type="function">
    <text evidence="10">Involved in repair of UV radiation-induced DNA damage. Catalyzes the light-dependent monomerization (300-600 nm) of cyclobutyl pyrimidine dimers (in cis-syn configuration), which are formed between adjacent bases on the same DNA strand upon exposure to ultraviolet radiation.</text>
</comment>
<dbReference type="Gene3D" id="1.25.40.80">
    <property type="match status" value="1"/>
</dbReference>
<keyword evidence="16" id="KW-0456">Lyase</keyword>
<protein>
    <recommendedName>
        <fullName evidence="4">Deoxyribodipyrimidine photo-lyase</fullName>
        <ecNumber evidence="3">4.1.99.3</ecNumber>
    </recommendedName>
    <alternativeName>
        <fullName evidence="8">DNA photolyase</fullName>
    </alternativeName>
    <alternativeName>
        <fullName evidence="11">Photoreactivating enzyme</fullName>
    </alternativeName>
</protein>
<evidence type="ECO:0000256" key="7">
    <source>
        <dbReference type="ARBA" id="ARBA00022991"/>
    </source>
</evidence>
<comment type="catalytic activity">
    <reaction evidence="9">
        <text>cyclobutadipyrimidine (in DNA) = 2 pyrimidine residues (in DNA).</text>
        <dbReference type="EC" id="4.1.99.3"/>
    </reaction>
</comment>
<dbReference type="Proteomes" id="UP000287766">
    <property type="component" value="Unassembled WGS sequence"/>
</dbReference>
<evidence type="ECO:0000256" key="12">
    <source>
        <dbReference type="PIRSR" id="PIRSR602081-1"/>
    </source>
</evidence>
<dbReference type="PANTHER" id="PTHR11455:SF9">
    <property type="entry name" value="CRYPTOCHROME CIRCADIAN CLOCK 5 ISOFORM X1"/>
    <property type="match status" value="1"/>
</dbReference>
<dbReference type="EMBL" id="PIPR01000001">
    <property type="protein sequence ID" value="RUO40960.1"/>
    <property type="molecule type" value="Genomic_DNA"/>
</dbReference>
<comment type="cofactor">
    <cofactor evidence="1">
        <name>(6R)-5,10-methylene-5,6,7,8-tetrahydrofolate</name>
        <dbReference type="ChEBI" id="CHEBI:15636"/>
    </cofactor>
</comment>
<evidence type="ECO:0000256" key="13">
    <source>
        <dbReference type="PIRSR" id="PIRSR602081-2"/>
    </source>
</evidence>
<evidence type="ECO:0000256" key="4">
    <source>
        <dbReference type="ARBA" id="ARBA00014046"/>
    </source>
</evidence>
<dbReference type="Pfam" id="PF00875">
    <property type="entry name" value="DNA_photolyase"/>
    <property type="match status" value="1"/>
</dbReference>
<dbReference type="PANTHER" id="PTHR11455">
    <property type="entry name" value="CRYPTOCHROME"/>
    <property type="match status" value="1"/>
</dbReference>
<feature type="site" description="Electron transfer via tryptophanyl radical" evidence="13">
    <location>
        <position position="364"/>
    </location>
</feature>
<feature type="binding site" evidence="12">
    <location>
        <position position="225"/>
    </location>
    <ligand>
        <name>FAD</name>
        <dbReference type="ChEBI" id="CHEBI:57692"/>
    </ligand>
</feature>
<reference evidence="17" key="1">
    <citation type="journal article" date="2018" name="Front. Microbiol.">
        <title>Genome-Based Analysis Reveals the Taxonomy and Diversity of the Family Idiomarinaceae.</title>
        <authorList>
            <person name="Liu Y."/>
            <person name="Lai Q."/>
            <person name="Shao Z."/>
        </authorList>
    </citation>
    <scope>NUCLEOTIDE SEQUENCE [LARGE SCALE GENOMIC DNA]</scope>
    <source>
        <strain evidence="17">KYW314</strain>
    </source>
</reference>
<dbReference type="SUPFAM" id="SSF52425">
    <property type="entry name" value="Cryptochrome/photolyase, N-terminal domain"/>
    <property type="match status" value="1"/>
</dbReference>
<feature type="binding site" evidence="12">
    <location>
        <begin position="237"/>
        <end position="241"/>
    </location>
    <ligand>
        <name>FAD</name>
        <dbReference type="ChEBI" id="CHEBI:57692"/>
    </ligand>
</feature>